<feature type="transmembrane region" description="Helical" evidence="1">
    <location>
        <begin position="354"/>
        <end position="372"/>
    </location>
</feature>
<keyword evidence="1" id="KW-0812">Transmembrane</keyword>
<name>G3JE41_CORMM</name>
<evidence type="ECO:0000313" key="2">
    <source>
        <dbReference type="EMBL" id="EGX92866.1"/>
    </source>
</evidence>
<keyword evidence="3" id="KW-1185">Reference proteome</keyword>
<dbReference type="STRING" id="983644.G3JE41"/>
<dbReference type="OMA" id="SSYGCWF"/>
<reference evidence="2 3" key="1">
    <citation type="journal article" date="2011" name="Genome Biol.">
        <title>Genome sequence of the insect pathogenic fungus Cordyceps militaris, a valued traditional Chinese medicine.</title>
        <authorList>
            <person name="Zheng P."/>
            <person name="Xia Y."/>
            <person name="Xiao G."/>
            <person name="Xiong C."/>
            <person name="Hu X."/>
            <person name="Zhang S."/>
            <person name="Zheng H."/>
            <person name="Huang Y."/>
            <person name="Zhou Y."/>
            <person name="Wang S."/>
            <person name="Zhao G.P."/>
            <person name="Liu X."/>
            <person name="St Leger R.J."/>
            <person name="Wang C."/>
        </authorList>
    </citation>
    <scope>NUCLEOTIDE SEQUENCE [LARGE SCALE GENOMIC DNA]</scope>
    <source>
        <strain evidence="2 3">CM01</strain>
    </source>
</reference>
<dbReference type="HOGENOM" id="CLU_059578_0_1_1"/>
<dbReference type="InParanoid" id="G3JE41"/>
<keyword evidence="1" id="KW-1133">Transmembrane helix</keyword>
<dbReference type="AlphaFoldDB" id="G3JE41"/>
<protein>
    <submittedName>
        <fullName evidence="2">Uncharacterized protein</fullName>
    </submittedName>
</protein>
<dbReference type="GeneID" id="18166261"/>
<proteinExistence type="predicted"/>
<feature type="transmembrane region" description="Helical" evidence="1">
    <location>
        <begin position="214"/>
        <end position="231"/>
    </location>
</feature>
<organism evidence="2 3">
    <name type="scientific">Cordyceps militaris (strain CM01)</name>
    <name type="common">Caterpillar fungus</name>
    <dbReference type="NCBI Taxonomy" id="983644"/>
    <lineage>
        <taxon>Eukaryota</taxon>
        <taxon>Fungi</taxon>
        <taxon>Dikarya</taxon>
        <taxon>Ascomycota</taxon>
        <taxon>Pezizomycotina</taxon>
        <taxon>Sordariomycetes</taxon>
        <taxon>Hypocreomycetidae</taxon>
        <taxon>Hypocreales</taxon>
        <taxon>Cordycipitaceae</taxon>
        <taxon>Cordyceps</taxon>
    </lineage>
</organism>
<dbReference type="OrthoDB" id="3945378at2759"/>
<dbReference type="KEGG" id="cmt:CCM_04238"/>
<dbReference type="RefSeq" id="XP_006669449.1">
    <property type="nucleotide sequence ID" value="XM_006669386.1"/>
</dbReference>
<feature type="transmembrane region" description="Helical" evidence="1">
    <location>
        <begin position="314"/>
        <end position="334"/>
    </location>
</feature>
<sequence>MSVGRTSGPTRGSLQLRTNLFALGGRDVPLHAPGKLRRREAVSELVGEAEHKTHVGAYRPGVRLTLRTHTHTFSPYRSNNGAASRPLPPINTRPAAGHLAMDLLLAARDDGCSYDGNSDLYGVGVRVGLYAQWVATLLATVFEPRSENGLRTTNLIIQLAVFIGLCTESTRATSTTGLHASAAVITQFLLCGSLSSVTGDGISHLRTLSGAARLFFYTAFSAYGCWFWFVGVDVMRDDGGGCAEVAFFARTSFDGWFRVLGKVLAALGLVVCAGLVVYWAYLIVTRYRTGFESGLAANADRYAGGKGGRPRIELALLVLSAGLLVLSAMVVEYLIRANGVQKVGHADLDSVGQLIPLIAGCTGAALMLWRIVTHRLFLKKRCLFLFGFHL</sequence>
<gene>
    <name evidence="2" type="ORF">CCM_04238</name>
</gene>
<dbReference type="eggNOG" id="ENOG502SEK1">
    <property type="taxonomic scope" value="Eukaryota"/>
</dbReference>
<keyword evidence="1" id="KW-0472">Membrane</keyword>
<dbReference type="EMBL" id="JH126401">
    <property type="protein sequence ID" value="EGX92866.1"/>
    <property type="molecule type" value="Genomic_DNA"/>
</dbReference>
<accession>G3JE41</accession>
<feature type="transmembrane region" description="Helical" evidence="1">
    <location>
        <begin position="263"/>
        <end position="284"/>
    </location>
</feature>
<evidence type="ECO:0000256" key="1">
    <source>
        <dbReference type="SAM" id="Phobius"/>
    </source>
</evidence>
<dbReference type="Proteomes" id="UP000001610">
    <property type="component" value="Unassembled WGS sequence"/>
</dbReference>
<evidence type="ECO:0000313" key="3">
    <source>
        <dbReference type="Proteomes" id="UP000001610"/>
    </source>
</evidence>
<dbReference type="VEuPathDB" id="FungiDB:CCM_04238"/>